<dbReference type="Gene3D" id="1.10.490.30">
    <property type="entry name" value="Colicin"/>
    <property type="match status" value="1"/>
</dbReference>
<evidence type="ECO:0000313" key="1">
    <source>
        <dbReference type="EMBL" id="EAN2044059.1"/>
    </source>
</evidence>
<dbReference type="EMBL" id="AACXJM010000126">
    <property type="protein sequence ID" value="EAN2044059.1"/>
    <property type="molecule type" value="Genomic_DNA"/>
</dbReference>
<proteinExistence type="predicted"/>
<name>A0A5T3ENG8_SALER</name>
<gene>
    <name evidence="1" type="ORF">D9N54_25275</name>
</gene>
<dbReference type="SUPFAM" id="SSF56837">
    <property type="entry name" value="Colicin"/>
    <property type="match status" value="1"/>
</dbReference>
<sequence length="252" mass="27646">IKAIRSDKTAMAKISNVLKAARKINPNVHATVMRLTPEGIMVVSLEGLNADQAKQAGLTGLVMGITVPGYVGAVGDIDTGHKFPVKNTEKKYATENGSSLDDFIFSGNLTNTIRKYKDWASGDEKTYYYTPRKMPLGLLDHLTVVTKENVETYTLYRKDKRVMPIYQVVVTDGNLGGMKITSLGNENAFYSIEWVKKVITDISTVRKEAEGEVLKNTAAIIISVGDKAGAYLGDKYKALSREIASNIQNFQG</sequence>
<organism evidence="1">
    <name type="scientific">Salmonella enterica</name>
    <name type="common">Salmonella choleraesuis</name>
    <dbReference type="NCBI Taxonomy" id="28901"/>
    <lineage>
        <taxon>Bacteria</taxon>
        <taxon>Pseudomonadati</taxon>
        <taxon>Pseudomonadota</taxon>
        <taxon>Gammaproteobacteria</taxon>
        <taxon>Enterobacterales</taxon>
        <taxon>Enterobacteriaceae</taxon>
        <taxon>Salmonella</taxon>
    </lineage>
</organism>
<feature type="non-terminal residue" evidence="1">
    <location>
        <position position="252"/>
    </location>
</feature>
<feature type="non-terminal residue" evidence="1">
    <location>
        <position position="1"/>
    </location>
</feature>
<reference evidence="1" key="1">
    <citation type="submission" date="2018-10" db="EMBL/GenBank/DDBJ databases">
        <authorList>
            <consortium name="PulseNet: The National Subtyping Network for Foodborne Disease Surveillance"/>
            <person name="Tarr C.L."/>
            <person name="Trees E."/>
            <person name="Katz L.S."/>
            <person name="Carleton-Romer H.A."/>
            <person name="Stroika S."/>
            <person name="Kucerova Z."/>
            <person name="Roache K.F."/>
            <person name="Sabol A.L."/>
            <person name="Besser J."/>
            <person name="Gerner-Smidt P."/>
        </authorList>
    </citation>
    <scope>NUCLEOTIDE SEQUENCE</scope>
    <source>
        <strain evidence="1">PNUSAS056738</strain>
    </source>
</reference>
<dbReference type="InterPro" id="IPR038283">
    <property type="entry name" value="Channel_colicin_C_sf"/>
</dbReference>
<accession>A0A5T3ENG8</accession>
<protein>
    <submittedName>
        <fullName evidence="1">Uncharacterized protein</fullName>
    </submittedName>
</protein>
<comment type="caution">
    <text evidence="1">The sequence shown here is derived from an EMBL/GenBank/DDBJ whole genome shotgun (WGS) entry which is preliminary data.</text>
</comment>
<dbReference type="AlphaFoldDB" id="A0A5T3ENG8"/>